<dbReference type="EMBL" id="JBHLUB010000032">
    <property type="protein sequence ID" value="MFC0583070.1"/>
    <property type="molecule type" value="Genomic_DNA"/>
</dbReference>
<evidence type="ECO:0000256" key="6">
    <source>
        <dbReference type="SAM" id="Phobius"/>
    </source>
</evidence>
<comment type="caution">
    <text evidence="8">The sequence shown here is derived from an EMBL/GenBank/DDBJ whole genome shotgun (WGS) entry which is preliminary data.</text>
</comment>
<keyword evidence="4 6" id="KW-1133">Transmembrane helix</keyword>
<evidence type="ECO:0000256" key="1">
    <source>
        <dbReference type="ARBA" id="ARBA00004141"/>
    </source>
</evidence>
<dbReference type="PANTHER" id="PTHR31566">
    <property type="entry name" value="CYTOCHROME C BIOGENESIS PROTEIN CCS1, CHLOROPLASTIC"/>
    <property type="match status" value="1"/>
</dbReference>
<dbReference type="InterPro" id="IPR007816">
    <property type="entry name" value="ResB-like_domain"/>
</dbReference>
<protein>
    <submittedName>
        <fullName evidence="8">Cytochrome c biogenesis protein ResB</fullName>
    </submittedName>
</protein>
<accession>A0ABV6PD69</accession>
<feature type="domain" description="ResB-like" evidence="7">
    <location>
        <begin position="38"/>
        <end position="518"/>
    </location>
</feature>
<dbReference type="PANTHER" id="PTHR31566:SF0">
    <property type="entry name" value="CYTOCHROME C BIOGENESIS PROTEIN CCS1, CHLOROPLASTIC"/>
    <property type="match status" value="1"/>
</dbReference>
<dbReference type="Proteomes" id="UP001589862">
    <property type="component" value="Unassembled WGS sequence"/>
</dbReference>
<feature type="transmembrane region" description="Helical" evidence="6">
    <location>
        <begin position="464"/>
        <end position="483"/>
    </location>
</feature>
<reference evidence="8 9" key="1">
    <citation type="submission" date="2024-09" db="EMBL/GenBank/DDBJ databases">
        <authorList>
            <person name="Sun Q."/>
            <person name="Mori K."/>
        </authorList>
    </citation>
    <scope>NUCLEOTIDE SEQUENCE [LARGE SCALE GENOMIC DNA]</scope>
    <source>
        <strain evidence="8 9">NCAIM B.02604</strain>
    </source>
</reference>
<feature type="transmembrane region" description="Helical" evidence="6">
    <location>
        <begin position="192"/>
        <end position="213"/>
    </location>
</feature>
<gene>
    <name evidence="8" type="ORF">ACFFFR_11900</name>
</gene>
<name>A0ABV6PD69_9MICC</name>
<keyword evidence="2 6" id="KW-0812">Transmembrane</keyword>
<organism evidence="8 9">
    <name type="scientific">Micrococcoides hystricis</name>
    <dbReference type="NCBI Taxonomy" id="1572761"/>
    <lineage>
        <taxon>Bacteria</taxon>
        <taxon>Bacillati</taxon>
        <taxon>Actinomycetota</taxon>
        <taxon>Actinomycetes</taxon>
        <taxon>Micrococcales</taxon>
        <taxon>Micrococcaceae</taxon>
        <taxon>Micrococcoides</taxon>
    </lineage>
</organism>
<keyword evidence="3" id="KW-0201">Cytochrome c-type biogenesis</keyword>
<keyword evidence="5 6" id="KW-0472">Membrane</keyword>
<comment type="subcellular location">
    <subcellularLocation>
        <location evidence="1">Membrane</location>
        <topology evidence="1">Multi-pass membrane protein</topology>
    </subcellularLocation>
</comment>
<dbReference type="InterPro" id="IPR023494">
    <property type="entry name" value="Cyt_c_bgen_Ccs1/CcsB/ResB"/>
</dbReference>
<evidence type="ECO:0000256" key="3">
    <source>
        <dbReference type="ARBA" id="ARBA00022748"/>
    </source>
</evidence>
<evidence type="ECO:0000256" key="5">
    <source>
        <dbReference type="ARBA" id="ARBA00023136"/>
    </source>
</evidence>
<evidence type="ECO:0000313" key="9">
    <source>
        <dbReference type="Proteomes" id="UP001589862"/>
    </source>
</evidence>
<dbReference type="RefSeq" id="WP_377460734.1">
    <property type="nucleotide sequence ID" value="NZ_JBHLUB010000032.1"/>
</dbReference>
<sequence>MTVKTTKREPLDPRREVKAPALGPLGMLRWAWAQLTNMRTAIMLLLLLAVAAVPGSLFPQRPADPDGVAKYLEDYPTAGPILDFFQLFDVYSSVWFSAIYLLLFISLIGCIWPRTIKHYRVMRSEPVRTPRYLHRLPVNGAFSYAEGTSATQTAEKLAEALRKRNYRAVVREEQDAVTVSGERGYLREVGNLLFHVSMLGVLISVGIGGLFGYNGQRIITQGESWANTLVSYDNFYPGSAFSENALAQYRMRLDDFEAVFDRQDTSNFGMPLDFTAYLTTQEGPDAEEKQETLKVNSPLTVGATSLYLVGNGYAPEVVVKDGDGNVAMDGTVIARPTDSVYTSLIVIKAPDAKPEQLGFVGFLLPTSVMGEDQVAFSGDPELLNPELNLNSYYGDLGLDEGIPGNVYVLDTDELTELNSRSTEHGGIVLKPGESYQLPEGKGSIEFKGIKRYIAIDIHYDPGKYGALIFSVLAMVSLAGSLFIRRRRAFFRVPIGDNGTRAEYGLLARGEDFGLAEEAEAVLNQAEKTLRSPLERDLEEDN</sequence>
<keyword evidence="9" id="KW-1185">Reference proteome</keyword>
<feature type="transmembrane region" description="Helical" evidence="6">
    <location>
        <begin position="41"/>
        <end position="58"/>
    </location>
</feature>
<feature type="transmembrane region" description="Helical" evidence="6">
    <location>
        <begin position="94"/>
        <end position="113"/>
    </location>
</feature>
<evidence type="ECO:0000313" key="8">
    <source>
        <dbReference type="EMBL" id="MFC0583070.1"/>
    </source>
</evidence>
<evidence type="ECO:0000256" key="2">
    <source>
        <dbReference type="ARBA" id="ARBA00022692"/>
    </source>
</evidence>
<evidence type="ECO:0000256" key="4">
    <source>
        <dbReference type="ARBA" id="ARBA00022989"/>
    </source>
</evidence>
<proteinExistence type="predicted"/>
<dbReference type="Pfam" id="PF05140">
    <property type="entry name" value="ResB"/>
    <property type="match status" value="1"/>
</dbReference>
<evidence type="ECO:0000259" key="7">
    <source>
        <dbReference type="Pfam" id="PF05140"/>
    </source>
</evidence>